<dbReference type="Proteomes" id="UP000249204">
    <property type="component" value="Unassembled WGS sequence"/>
</dbReference>
<evidence type="ECO:0000313" key="2">
    <source>
        <dbReference type="EMBL" id="PZT52030.1"/>
    </source>
</evidence>
<reference evidence="2 3" key="1">
    <citation type="submission" date="2018-06" db="EMBL/GenBank/DDBJ databases">
        <title>Isolation of heavy metals resistant Paenibacillus silvae NC2 from Gold-Copper mine in ZiJin, China.</title>
        <authorList>
            <person name="Xu J."/>
            <person name="Mazhar H.S."/>
            <person name="Rensing C."/>
        </authorList>
    </citation>
    <scope>NUCLEOTIDE SEQUENCE [LARGE SCALE GENOMIC DNA]</scope>
    <source>
        <strain evidence="2 3">NC2</strain>
    </source>
</reference>
<proteinExistence type="predicted"/>
<keyword evidence="1" id="KW-1133">Transmembrane helix</keyword>
<evidence type="ECO:0000313" key="3">
    <source>
        <dbReference type="Proteomes" id="UP000249204"/>
    </source>
</evidence>
<keyword evidence="1" id="KW-0472">Membrane</keyword>
<feature type="transmembrane region" description="Helical" evidence="1">
    <location>
        <begin position="6"/>
        <end position="26"/>
    </location>
</feature>
<dbReference type="EMBL" id="QKWW01000141">
    <property type="protein sequence ID" value="PZT52030.1"/>
    <property type="molecule type" value="Genomic_DNA"/>
</dbReference>
<comment type="caution">
    <text evidence="2">The sequence shown here is derived from an EMBL/GenBank/DDBJ whole genome shotgun (WGS) entry which is preliminary data.</text>
</comment>
<sequence>MVAGVILILSQIGFVTGVFLLTFGLYEGAQDKGPYNWGATVNGQSIGGLFLIIASTYWVYNLTGNFLPF</sequence>
<accession>A0A2W6NXC8</accession>
<feature type="transmembrane region" description="Helical" evidence="1">
    <location>
        <begin position="38"/>
        <end position="60"/>
    </location>
</feature>
<gene>
    <name evidence="2" type="ORF">DN757_29440</name>
</gene>
<dbReference type="AlphaFoldDB" id="A0A2W6NXC8"/>
<name>A0A2W6NXC8_9BACL</name>
<evidence type="ECO:0000256" key="1">
    <source>
        <dbReference type="SAM" id="Phobius"/>
    </source>
</evidence>
<protein>
    <submittedName>
        <fullName evidence="2">Uncharacterized protein</fullName>
    </submittedName>
</protein>
<keyword evidence="1" id="KW-0812">Transmembrane</keyword>
<organism evidence="2 3">
    <name type="scientific">Paenibacillus silvae</name>
    <dbReference type="NCBI Taxonomy" id="1325358"/>
    <lineage>
        <taxon>Bacteria</taxon>
        <taxon>Bacillati</taxon>
        <taxon>Bacillota</taxon>
        <taxon>Bacilli</taxon>
        <taxon>Bacillales</taxon>
        <taxon>Paenibacillaceae</taxon>
        <taxon>Paenibacillus</taxon>
    </lineage>
</organism>